<dbReference type="KEGG" id="sbae:DSM104329_00039"/>
<evidence type="ECO:0000313" key="8">
    <source>
        <dbReference type="Proteomes" id="UP001162834"/>
    </source>
</evidence>
<dbReference type="PRINTS" id="PR00411">
    <property type="entry name" value="PNDRDTASEI"/>
</dbReference>
<feature type="domain" description="FAD/NAD(P)-binding" evidence="5">
    <location>
        <begin position="6"/>
        <end position="305"/>
    </location>
</feature>
<gene>
    <name evidence="7" type="primary">thcD_1</name>
    <name evidence="7" type="ORF">DSM104329_00039</name>
</gene>
<keyword evidence="4 7" id="KW-0560">Oxidoreductase</keyword>
<proteinExistence type="predicted"/>
<dbReference type="AlphaFoldDB" id="A0A9E7BYR8"/>
<dbReference type="GO" id="GO:0016651">
    <property type="term" value="F:oxidoreductase activity, acting on NAD(P)H"/>
    <property type="evidence" value="ECO:0007669"/>
    <property type="project" value="TreeGrafter"/>
</dbReference>
<dbReference type="PRINTS" id="PR00368">
    <property type="entry name" value="FADPNR"/>
</dbReference>
<dbReference type="SUPFAM" id="SSF51905">
    <property type="entry name" value="FAD/NAD(P)-binding domain"/>
    <property type="match status" value="2"/>
</dbReference>
<dbReference type="SUPFAM" id="SSF55424">
    <property type="entry name" value="FAD/NAD-linked reductases, dimerisation (C-terminal) domain"/>
    <property type="match status" value="1"/>
</dbReference>
<dbReference type="InterPro" id="IPR016156">
    <property type="entry name" value="FAD/NAD-linked_Rdtase_dimer_sf"/>
</dbReference>
<dbReference type="InterPro" id="IPR036188">
    <property type="entry name" value="FAD/NAD-bd_sf"/>
</dbReference>
<reference evidence="7" key="1">
    <citation type="journal article" date="2022" name="Int. J. Syst. Evol. Microbiol.">
        <title>Pseudomonas aegrilactucae sp. nov. and Pseudomonas morbosilactucae sp. nov., pathogens causing bacterial rot of lettuce in Japan.</title>
        <authorList>
            <person name="Sawada H."/>
            <person name="Fujikawa T."/>
            <person name="Satou M."/>
        </authorList>
    </citation>
    <scope>NUCLEOTIDE SEQUENCE</scope>
    <source>
        <strain evidence="7">0166_1</strain>
    </source>
</reference>
<dbReference type="EMBL" id="CP087164">
    <property type="protein sequence ID" value="UGS33674.1"/>
    <property type="molecule type" value="Genomic_DNA"/>
</dbReference>
<sequence>MPRRTTVIVGGSAAGLSTAEGLRSGGYDGHIVIVGDEFATPYDRPPLSKQILAGTWPPHQVALLPPERFTALKARFLLGTRASGLDVERRQVEIDNGPPLRYDDLVIATGVRPRTLPGADLPGVHVLRTMDNAIALRERLLTTGHLAIVGAGFLGLEVAATAAALGVGVTVVDPLAAPMVAQLGAAAAQRLAEHHREAGVDLRTGVSVREILENGEAGPARHVAGIRLGDGSVVTADTVLVAIGCAPAVEWLEGSALDVRDGVVCDTCCRAAPGVWAAGDVARWRHPGYDREMRLEHRVNATEQGLAVGRAIAAGEPRPFAPVPYFWTDHGDVRIQVIGTLAGDMHVVAGDPEGDSFVQRWAIDGVPVGGIAWNAPRAATRMRAALRRG</sequence>
<accession>A0A9E7BYR8</accession>
<dbReference type="RefSeq" id="WP_259313371.1">
    <property type="nucleotide sequence ID" value="NZ_CP087164.1"/>
</dbReference>
<keyword evidence="3" id="KW-0274">FAD</keyword>
<evidence type="ECO:0000259" key="5">
    <source>
        <dbReference type="Pfam" id="PF07992"/>
    </source>
</evidence>
<dbReference type="EC" id="1.18.1.-" evidence="7"/>
<dbReference type="PANTHER" id="PTHR43557:SF2">
    <property type="entry name" value="RIESKE DOMAIN-CONTAINING PROTEIN-RELATED"/>
    <property type="match status" value="1"/>
</dbReference>
<dbReference type="Pfam" id="PF14759">
    <property type="entry name" value="Reductase_C"/>
    <property type="match status" value="1"/>
</dbReference>
<evidence type="ECO:0000259" key="6">
    <source>
        <dbReference type="Pfam" id="PF14759"/>
    </source>
</evidence>
<evidence type="ECO:0000256" key="4">
    <source>
        <dbReference type="ARBA" id="ARBA00023002"/>
    </source>
</evidence>
<organism evidence="7 8">
    <name type="scientific">Capillimicrobium parvum</name>
    <dbReference type="NCBI Taxonomy" id="2884022"/>
    <lineage>
        <taxon>Bacteria</taxon>
        <taxon>Bacillati</taxon>
        <taxon>Actinomycetota</taxon>
        <taxon>Thermoleophilia</taxon>
        <taxon>Solirubrobacterales</taxon>
        <taxon>Capillimicrobiaceae</taxon>
        <taxon>Capillimicrobium</taxon>
    </lineage>
</organism>
<evidence type="ECO:0000256" key="3">
    <source>
        <dbReference type="ARBA" id="ARBA00022827"/>
    </source>
</evidence>
<name>A0A9E7BYR8_9ACTN</name>
<keyword evidence="8" id="KW-1185">Reference proteome</keyword>
<keyword evidence="2" id="KW-0285">Flavoprotein</keyword>
<protein>
    <submittedName>
        <fullName evidence="7">Rhodocoxin reductase</fullName>
        <ecNumber evidence="7">1.18.1.-</ecNumber>
    </submittedName>
</protein>
<evidence type="ECO:0000313" key="7">
    <source>
        <dbReference type="EMBL" id="UGS33674.1"/>
    </source>
</evidence>
<evidence type="ECO:0000256" key="2">
    <source>
        <dbReference type="ARBA" id="ARBA00022630"/>
    </source>
</evidence>
<dbReference type="Proteomes" id="UP001162834">
    <property type="component" value="Chromosome"/>
</dbReference>
<dbReference type="InterPro" id="IPR023753">
    <property type="entry name" value="FAD/NAD-binding_dom"/>
</dbReference>
<dbReference type="InterPro" id="IPR050446">
    <property type="entry name" value="FAD-oxidoreductase/Apoptosis"/>
</dbReference>
<dbReference type="Pfam" id="PF07992">
    <property type="entry name" value="Pyr_redox_2"/>
    <property type="match status" value="1"/>
</dbReference>
<dbReference type="PANTHER" id="PTHR43557">
    <property type="entry name" value="APOPTOSIS-INDUCING FACTOR 1"/>
    <property type="match status" value="1"/>
</dbReference>
<comment type="cofactor">
    <cofactor evidence="1">
        <name>FAD</name>
        <dbReference type="ChEBI" id="CHEBI:57692"/>
    </cofactor>
</comment>
<dbReference type="GO" id="GO:0005737">
    <property type="term" value="C:cytoplasm"/>
    <property type="evidence" value="ECO:0007669"/>
    <property type="project" value="TreeGrafter"/>
</dbReference>
<dbReference type="Gene3D" id="3.30.390.30">
    <property type="match status" value="1"/>
</dbReference>
<dbReference type="Gene3D" id="3.50.50.60">
    <property type="entry name" value="FAD/NAD(P)-binding domain"/>
    <property type="match status" value="2"/>
</dbReference>
<dbReference type="InterPro" id="IPR028202">
    <property type="entry name" value="Reductase_C"/>
</dbReference>
<evidence type="ECO:0000256" key="1">
    <source>
        <dbReference type="ARBA" id="ARBA00001974"/>
    </source>
</evidence>
<feature type="domain" description="Reductase C-terminal" evidence="6">
    <location>
        <begin position="325"/>
        <end position="388"/>
    </location>
</feature>